<evidence type="ECO:0000313" key="2">
    <source>
        <dbReference type="Proteomes" id="UP000198756"/>
    </source>
</evidence>
<name>A0A1G5V9N0_9BACT</name>
<accession>A0A1G5V9N0</accession>
<protein>
    <submittedName>
        <fullName evidence="1">Uncharacterized protein</fullName>
    </submittedName>
</protein>
<gene>
    <name evidence="1" type="ORF">SAMN03080617_00333</name>
</gene>
<dbReference type="Proteomes" id="UP000198756">
    <property type="component" value="Unassembled WGS sequence"/>
</dbReference>
<keyword evidence="2" id="KW-1185">Reference proteome</keyword>
<evidence type="ECO:0000313" key="1">
    <source>
        <dbReference type="EMBL" id="SDA41957.1"/>
    </source>
</evidence>
<dbReference type="OrthoDB" id="824384at2"/>
<proteinExistence type="predicted"/>
<dbReference type="RefSeq" id="WP_092728218.1">
    <property type="nucleotide sequence ID" value="NZ_FMXE01000003.1"/>
</dbReference>
<dbReference type="STRING" id="279824.SAMN03080617_00333"/>
<dbReference type="EMBL" id="FMXE01000003">
    <property type="protein sequence ID" value="SDA41957.1"/>
    <property type="molecule type" value="Genomic_DNA"/>
</dbReference>
<reference evidence="2" key="1">
    <citation type="submission" date="2016-10" db="EMBL/GenBank/DDBJ databases">
        <authorList>
            <person name="Varghese N."/>
            <person name="Submissions S."/>
        </authorList>
    </citation>
    <scope>NUCLEOTIDE SEQUENCE [LARGE SCALE GENOMIC DNA]</scope>
    <source>
        <strain evidence="2">DSM 22703</strain>
    </source>
</reference>
<dbReference type="AlphaFoldDB" id="A0A1G5V9N0"/>
<organism evidence="1 2">
    <name type="scientific">Algoriphagus alkaliphilus</name>
    <dbReference type="NCBI Taxonomy" id="279824"/>
    <lineage>
        <taxon>Bacteria</taxon>
        <taxon>Pseudomonadati</taxon>
        <taxon>Bacteroidota</taxon>
        <taxon>Cytophagia</taxon>
        <taxon>Cytophagales</taxon>
        <taxon>Cyclobacteriaceae</taxon>
        <taxon>Algoriphagus</taxon>
    </lineage>
</organism>
<sequence length="177" mass="19733">MVNDTIAELQSLITEDLYLIPEDQEAILAQLEGRTVAAKEVESSESIIEPIQVKGNFSKGVLILHEESELSTEVLGMLVNMINAVGHSMTEVGMVSSEVLEDRSMEDFLSLNAHIVLKFGRIKHPINAVPAHSYEVYSENETEYLFADSLSSISEDKALKKKLWTALQALFNLTPRR</sequence>